<name>A0A0K9PB25_ZOSMR</name>
<feature type="coiled-coil region" evidence="1">
    <location>
        <begin position="59"/>
        <end position="100"/>
    </location>
</feature>
<dbReference type="InterPro" id="IPR055474">
    <property type="entry name" value="DUF7046"/>
</dbReference>
<feature type="region of interest" description="Disordered" evidence="2">
    <location>
        <begin position="440"/>
        <end position="484"/>
    </location>
</feature>
<protein>
    <recommendedName>
        <fullName evidence="3">DUF7046 domain-containing protein</fullName>
    </recommendedName>
</protein>
<dbReference type="STRING" id="29655.A0A0K9PB25"/>
<evidence type="ECO:0000313" key="4">
    <source>
        <dbReference type="EMBL" id="KMZ66164.1"/>
    </source>
</evidence>
<accession>A0A0K9PB25</accession>
<sequence length="741" mass="83072">MGAYEPGRSEGVKYEGHQLLDQFMEGGEGDGNLSDKFSGLGLDVGGSSNTSIFQVMKAVQDAEYTIRKQMEENEQLKEALLQKTNEIEKYKLNTETLDEQVPRLHKQVESSIGTKSDKASSIGNSFLLDTMIIHQDGVMENEANYNHGVSQYSLSSSRSVSPSRHQKGEFDNKLDSSSNGRVEISGVNRINNPLKQDLILKVKEREEEILQLRRHLTDYSIKEAHICNEKSNLEKRLAFMRKSFDQQQQDLVDAASKALSYRQDIIEENIHLTYALQSAQQERSTYVSSLLPLLSEYGLQPSVPDAISIVGNLKVLFRHLHEKLVITEEKLNESHYQVTPWHADAINTSNITPQSPSNSFRAAHTSPYKYGLEIVPQPPYPTALSPIASPSNNQTREDWELGHQTSSGGFISNSPNYYKMGNSSVGRNFMAEDMRVAVGPDDSHVGHVNAEGKEKNSKNHTRDNEMDDPETVGSQHHRDSSYDPYLPKLEVEDRHAPSYLPPVLEEPNSSFSDDDDPLPAIEDLQFSGEAYPGRELQACGISTNGTTSCNFEWVRYLEDGSVNYIEYAKQPAYLVTADDVDCYLAIEVQPLDDRKRKGELVKVFANDHRKITCDPEMQDEIEKIYSLGHTSFQVSISAGALSIWEHAVLAIKAEGYSIKCMGTRGVVVTDKFSQNTEISIPYEQSTDFSIVGCGGRHLLRANSSAGRDTIVLTLRLFKIRAVEKRKGKKRVLFFNLNKQSL</sequence>
<evidence type="ECO:0000313" key="5">
    <source>
        <dbReference type="Proteomes" id="UP000036987"/>
    </source>
</evidence>
<keyword evidence="5" id="KW-1185">Reference proteome</keyword>
<gene>
    <name evidence="4" type="ORF">ZOSMA_2G01750</name>
</gene>
<dbReference type="Gene3D" id="2.60.40.2700">
    <property type="match status" value="1"/>
</dbReference>
<organism evidence="4 5">
    <name type="scientific">Zostera marina</name>
    <name type="common">Eelgrass</name>
    <dbReference type="NCBI Taxonomy" id="29655"/>
    <lineage>
        <taxon>Eukaryota</taxon>
        <taxon>Viridiplantae</taxon>
        <taxon>Streptophyta</taxon>
        <taxon>Embryophyta</taxon>
        <taxon>Tracheophyta</taxon>
        <taxon>Spermatophyta</taxon>
        <taxon>Magnoliopsida</taxon>
        <taxon>Liliopsida</taxon>
        <taxon>Zosteraceae</taxon>
        <taxon>Zostera</taxon>
    </lineage>
</organism>
<evidence type="ECO:0000259" key="3">
    <source>
        <dbReference type="Pfam" id="PF23080"/>
    </source>
</evidence>
<evidence type="ECO:0000256" key="2">
    <source>
        <dbReference type="SAM" id="MobiDB-lite"/>
    </source>
</evidence>
<dbReference type="EMBL" id="LFYR01000981">
    <property type="protein sequence ID" value="KMZ66164.1"/>
    <property type="molecule type" value="Genomic_DNA"/>
</dbReference>
<feature type="domain" description="DUF7046" evidence="3">
    <location>
        <begin position="639"/>
        <end position="729"/>
    </location>
</feature>
<dbReference type="OrthoDB" id="1937889at2759"/>
<reference evidence="5" key="1">
    <citation type="journal article" date="2016" name="Nature">
        <title>The genome of the seagrass Zostera marina reveals angiosperm adaptation to the sea.</title>
        <authorList>
            <person name="Olsen J.L."/>
            <person name="Rouze P."/>
            <person name="Verhelst B."/>
            <person name="Lin Y.-C."/>
            <person name="Bayer T."/>
            <person name="Collen J."/>
            <person name="Dattolo E."/>
            <person name="De Paoli E."/>
            <person name="Dittami S."/>
            <person name="Maumus F."/>
            <person name="Michel G."/>
            <person name="Kersting A."/>
            <person name="Lauritano C."/>
            <person name="Lohaus R."/>
            <person name="Toepel M."/>
            <person name="Tonon T."/>
            <person name="Vanneste K."/>
            <person name="Amirebrahimi M."/>
            <person name="Brakel J."/>
            <person name="Bostroem C."/>
            <person name="Chovatia M."/>
            <person name="Grimwood J."/>
            <person name="Jenkins J.W."/>
            <person name="Jueterbock A."/>
            <person name="Mraz A."/>
            <person name="Stam W.T."/>
            <person name="Tice H."/>
            <person name="Bornberg-Bauer E."/>
            <person name="Green P.J."/>
            <person name="Pearson G.A."/>
            <person name="Procaccini G."/>
            <person name="Duarte C.M."/>
            <person name="Schmutz J."/>
            <person name="Reusch T.B.H."/>
            <person name="Van de Peer Y."/>
        </authorList>
    </citation>
    <scope>NUCLEOTIDE SEQUENCE [LARGE SCALE GENOMIC DNA]</scope>
    <source>
        <strain evidence="5">cv. Finnish</strain>
    </source>
</reference>
<feature type="compositionally biased region" description="Low complexity" evidence="2">
    <location>
        <begin position="153"/>
        <end position="163"/>
    </location>
</feature>
<comment type="caution">
    <text evidence="4">The sequence shown here is derived from an EMBL/GenBank/DDBJ whole genome shotgun (WGS) entry which is preliminary data.</text>
</comment>
<dbReference type="AlphaFoldDB" id="A0A0K9PB25"/>
<keyword evidence="1" id="KW-0175">Coiled coil</keyword>
<evidence type="ECO:0000256" key="1">
    <source>
        <dbReference type="SAM" id="Coils"/>
    </source>
</evidence>
<feature type="compositionally biased region" description="Basic and acidic residues" evidence="2">
    <location>
        <begin position="440"/>
        <end position="464"/>
    </location>
</feature>
<dbReference type="Proteomes" id="UP000036987">
    <property type="component" value="Unassembled WGS sequence"/>
</dbReference>
<proteinExistence type="predicted"/>
<feature type="region of interest" description="Disordered" evidence="2">
    <location>
        <begin position="153"/>
        <end position="178"/>
    </location>
</feature>
<dbReference type="Pfam" id="PF23080">
    <property type="entry name" value="DUF7046"/>
    <property type="match status" value="1"/>
</dbReference>
<dbReference type="FunFam" id="2.60.40.2700:FF:000001">
    <property type="entry name" value="Transmembrane protein"/>
    <property type="match status" value="1"/>
</dbReference>
<dbReference type="PANTHER" id="PTHR31149:SF10">
    <property type="entry name" value="OS05G0100900 PROTEIN"/>
    <property type="match status" value="1"/>
</dbReference>
<feature type="coiled-coil region" evidence="1">
    <location>
        <begin position="195"/>
        <end position="250"/>
    </location>
</feature>
<dbReference type="PANTHER" id="PTHR31149">
    <property type="entry name" value="EXPRESSED PROTEIN"/>
    <property type="match status" value="1"/>
</dbReference>
<dbReference type="OMA" id="RETPANW"/>